<dbReference type="Proteomes" id="UP001501578">
    <property type="component" value="Unassembled WGS sequence"/>
</dbReference>
<name>A0ABN1PT02_9ACTN</name>
<evidence type="ECO:0000259" key="2">
    <source>
        <dbReference type="Pfam" id="PF09346"/>
    </source>
</evidence>
<evidence type="ECO:0000256" key="1">
    <source>
        <dbReference type="SAM" id="MobiDB-lite"/>
    </source>
</evidence>
<feature type="domain" description="Knr4/Smi1-like" evidence="2">
    <location>
        <begin position="188"/>
        <end position="245"/>
    </location>
</feature>
<organism evidence="3 4">
    <name type="scientific">Nonomuraea longicatena</name>
    <dbReference type="NCBI Taxonomy" id="83682"/>
    <lineage>
        <taxon>Bacteria</taxon>
        <taxon>Bacillati</taxon>
        <taxon>Actinomycetota</taxon>
        <taxon>Actinomycetes</taxon>
        <taxon>Streptosporangiales</taxon>
        <taxon>Streptosporangiaceae</taxon>
        <taxon>Nonomuraea</taxon>
    </lineage>
</organism>
<feature type="compositionally biased region" description="Pro residues" evidence="1">
    <location>
        <begin position="29"/>
        <end position="40"/>
    </location>
</feature>
<dbReference type="RefSeq" id="WP_343951208.1">
    <property type="nucleotide sequence ID" value="NZ_BAAAHQ010000017.1"/>
</dbReference>
<dbReference type="Pfam" id="PF09346">
    <property type="entry name" value="SMI1_KNR4"/>
    <property type="match status" value="1"/>
</dbReference>
<accession>A0ABN1PT02</accession>
<feature type="compositionally biased region" description="Polar residues" evidence="1">
    <location>
        <begin position="124"/>
        <end position="133"/>
    </location>
</feature>
<feature type="region of interest" description="Disordered" evidence="1">
    <location>
        <begin position="23"/>
        <end position="42"/>
    </location>
</feature>
<comment type="caution">
    <text evidence="3">The sequence shown here is derived from an EMBL/GenBank/DDBJ whole genome shotgun (WGS) entry which is preliminary data.</text>
</comment>
<dbReference type="InterPro" id="IPR018958">
    <property type="entry name" value="Knr4/Smi1-like_dom"/>
</dbReference>
<protein>
    <recommendedName>
        <fullName evidence="2">Knr4/Smi1-like domain-containing protein</fullName>
    </recommendedName>
</protein>
<feature type="region of interest" description="Disordered" evidence="1">
    <location>
        <begin position="82"/>
        <end position="145"/>
    </location>
</feature>
<evidence type="ECO:0000313" key="4">
    <source>
        <dbReference type="Proteomes" id="UP001501578"/>
    </source>
</evidence>
<sequence length="291" mass="31061">MGKLLRRALTVAIVIAIGVRVRRRAQTPESPPPQEPPPPAASVRRSVAPAWLLIAGAVAVVAATVLIRTPAQDAADAGLRRHLGAQNTPGPQPVPSPGDLTNPVTDEWVPPTGPPAPIGRAVQRPSQEPTAPSSDPGCRPTVRKPVVRPLDPEIKRAVDRQWRLIERTLKAQDPHAYRSLGPRGSAGRIAVAEAQMGLRFPDALRASLLRHDGTSGFDLGRGAAKLYSIREIRDAWRSSCARDPGWQADRIPYLDGRLGHVDPRTGAVFDGGDQVAGSFLSLLHAAAREAA</sequence>
<reference evidence="3 4" key="1">
    <citation type="journal article" date="2019" name="Int. J. Syst. Evol. Microbiol.">
        <title>The Global Catalogue of Microorganisms (GCM) 10K type strain sequencing project: providing services to taxonomists for standard genome sequencing and annotation.</title>
        <authorList>
            <consortium name="The Broad Institute Genomics Platform"/>
            <consortium name="The Broad Institute Genome Sequencing Center for Infectious Disease"/>
            <person name="Wu L."/>
            <person name="Ma J."/>
        </authorList>
    </citation>
    <scope>NUCLEOTIDE SEQUENCE [LARGE SCALE GENOMIC DNA]</scope>
    <source>
        <strain evidence="3 4">JCM 11136</strain>
    </source>
</reference>
<dbReference type="EMBL" id="BAAAHQ010000017">
    <property type="protein sequence ID" value="GAA0932313.1"/>
    <property type="molecule type" value="Genomic_DNA"/>
</dbReference>
<keyword evidence="4" id="KW-1185">Reference proteome</keyword>
<proteinExistence type="predicted"/>
<gene>
    <name evidence="3" type="ORF">GCM10009560_37880</name>
</gene>
<evidence type="ECO:0000313" key="3">
    <source>
        <dbReference type="EMBL" id="GAA0932313.1"/>
    </source>
</evidence>